<evidence type="ECO:0000313" key="2">
    <source>
        <dbReference type="Proteomes" id="UP000247459"/>
    </source>
</evidence>
<dbReference type="Proteomes" id="UP000247459">
    <property type="component" value="Unassembled WGS sequence"/>
</dbReference>
<protein>
    <submittedName>
        <fullName evidence="1">Uncharacterized protein</fullName>
    </submittedName>
</protein>
<gene>
    <name evidence="1" type="ORF">PIL02S_03398</name>
</gene>
<dbReference type="OrthoDB" id="2990507at2"/>
<organism evidence="1 2">
    <name type="scientific">Paenibacillus illinoisensis</name>
    <dbReference type="NCBI Taxonomy" id="59845"/>
    <lineage>
        <taxon>Bacteria</taxon>
        <taxon>Bacillati</taxon>
        <taxon>Bacillota</taxon>
        <taxon>Bacilli</taxon>
        <taxon>Bacillales</taxon>
        <taxon>Paenibacillaceae</taxon>
        <taxon>Paenibacillus</taxon>
    </lineage>
</organism>
<evidence type="ECO:0000313" key="1">
    <source>
        <dbReference type="EMBL" id="PYY28252.1"/>
    </source>
</evidence>
<sequence>MNIENIRPKVKNESDKYSWNLYKFLSRIIKKNKHIKDQLRIYWNHHSRWDGEHLPFSKDLSNGLQVVIDPYGGRSCGYFMNTVLLKGNCELFSLSSWRKEDFLDITDWFFDTYEQIGRCIFDLEHNGWMQGADERYTYVNNTRKCNWCGEWHHRKIKKITTIKRKELWIKE</sequence>
<accession>A0A2W0CDS2</accession>
<name>A0A2W0CDS2_9BACL</name>
<comment type="caution">
    <text evidence="1">The sequence shown here is derived from an EMBL/GenBank/DDBJ whole genome shotgun (WGS) entry which is preliminary data.</text>
</comment>
<dbReference type="AlphaFoldDB" id="A0A2W0CDS2"/>
<dbReference type="RefSeq" id="WP_110759860.1">
    <property type="nucleotide sequence ID" value="NZ_PRLG01000020.1"/>
</dbReference>
<dbReference type="EMBL" id="PRLG01000020">
    <property type="protein sequence ID" value="PYY28252.1"/>
    <property type="molecule type" value="Genomic_DNA"/>
</dbReference>
<proteinExistence type="predicted"/>
<reference evidence="1 2" key="1">
    <citation type="submission" date="2018-01" db="EMBL/GenBank/DDBJ databases">
        <title>Genome sequence of the PGP bacterium Paenibacillus illinoisensis E3.</title>
        <authorList>
            <person name="Rolli E."/>
            <person name="Marasco R."/>
            <person name="Bessem C."/>
            <person name="Michoud G."/>
            <person name="Gaiarsa S."/>
            <person name="Borin S."/>
            <person name="Daffonchio D."/>
        </authorList>
    </citation>
    <scope>NUCLEOTIDE SEQUENCE [LARGE SCALE GENOMIC DNA]</scope>
    <source>
        <strain evidence="1 2">E3</strain>
    </source>
</reference>